<keyword evidence="1" id="KW-0391">Immunity</keyword>
<feature type="chain" id="PRO_5042955946" description="Ig-like domain-containing protein" evidence="4">
    <location>
        <begin position="25"/>
        <end position="280"/>
    </location>
</feature>
<dbReference type="InterPro" id="IPR050199">
    <property type="entry name" value="IgHV"/>
</dbReference>
<dbReference type="EMBL" id="JAUNZN010000024">
    <property type="protein sequence ID" value="KAK4808591.1"/>
    <property type="molecule type" value="Genomic_DNA"/>
</dbReference>
<evidence type="ECO:0000256" key="4">
    <source>
        <dbReference type="SAM" id="SignalP"/>
    </source>
</evidence>
<dbReference type="Pfam" id="PF07686">
    <property type="entry name" value="V-set"/>
    <property type="match status" value="2"/>
</dbReference>
<feature type="domain" description="Ig-like" evidence="5">
    <location>
        <begin position="139"/>
        <end position="256"/>
    </location>
</feature>
<feature type="signal peptide" evidence="4">
    <location>
        <begin position="1"/>
        <end position="24"/>
    </location>
</feature>
<dbReference type="GO" id="GO:0005576">
    <property type="term" value="C:extracellular region"/>
    <property type="evidence" value="ECO:0007669"/>
    <property type="project" value="UniProtKB-ARBA"/>
</dbReference>
<organism evidence="6 7">
    <name type="scientific">Mycteria americana</name>
    <name type="common">Wood stork</name>
    <dbReference type="NCBI Taxonomy" id="33587"/>
    <lineage>
        <taxon>Eukaryota</taxon>
        <taxon>Metazoa</taxon>
        <taxon>Chordata</taxon>
        <taxon>Craniata</taxon>
        <taxon>Vertebrata</taxon>
        <taxon>Euteleostomi</taxon>
        <taxon>Archelosauria</taxon>
        <taxon>Archosauria</taxon>
        <taxon>Dinosauria</taxon>
        <taxon>Saurischia</taxon>
        <taxon>Theropoda</taxon>
        <taxon>Coelurosauria</taxon>
        <taxon>Aves</taxon>
        <taxon>Neognathae</taxon>
        <taxon>Neoaves</taxon>
        <taxon>Aequornithes</taxon>
        <taxon>Ciconiiformes</taxon>
        <taxon>Ciconiidae</taxon>
        <taxon>Mycteria</taxon>
    </lineage>
</organism>
<dbReference type="InterPro" id="IPR003599">
    <property type="entry name" value="Ig_sub"/>
</dbReference>
<dbReference type="InterPro" id="IPR007110">
    <property type="entry name" value="Ig-like_dom"/>
</dbReference>
<protein>
    <recommendedName>
        <fullName evidence="5">Ig-like domain-containing protein</fullName>
    </recommendedName>
</protein>
<keyword evidence="4" id="KW-0732">Signal</keyword>
<gene>
    <name evidence="6" type="ORF">QYF61_009894</name>
</gene>
<evidence type="ECO:0000313" key="7">
    <source>
        <dbReference type="Proteomes" id="UP001333110"/>
    </source>
</evidence>
<dbReference type="InterPro" id="IPR013106">
    <property type="entry name" value="Ig_V-set"/>
</dbReference>
<feature type="domain" description="Ig-like" evidence="5">
    <location>
        <begin position="19"/>
        <end position="118"/>
    </location>
</feature>
<dbReference type="PANTHER" id="PTHR23266">
    <property type="entry name" value="IMMUNOGLOBULIN HEAVY CHAIN"/>
    <property type="match status" value="1"/>
</dbReference>
<reference evidence="6 7" key="1">
    <citation type="journal article" date="2023" name="J. Hered.">
        <title>Chromosome-level genome of the wood stork (Mycteria americana) provides insight into avian chromosome evolution.</title>
        <authorList>
            <person name="Flamio R. Jr."/>
            <person name="Ramstad K.M."/>
        </authorList>
    </citation>
    <scope>NUCLEOTIDE SEQUENCE [LARGE SCALE GENOMIC DNA]</scope>
    <source>
        <strain evidence="6">JAX WOST 10</strain>
    </source>
</reference>
<keyword evidence="3" id="KW-1280">Immunoglobulin</keyword>
<dbReference type="PROSITE" id="PS50835">
    <property type="entry name" value="IG_LIKE"/>
    <property type="match status" value="2"/>
</dbReference>
<sequence length="280" mass="30513">MMAPGLGPWLLALSLAAGPAGVWAQLRLVEAGGELRAPGDSVLLSCRGSGFTFGSYAVLWYRQAPGGSLEWVSVISSGSSVIKFGRSVEGRATASRDDSQSESSLSLHALKPQDSARYFSGFREKDVVLPLVHGHRNAPTSVALTFAESWSDNGLFFLSAAVTGQVALEQHIGELAVREGDGVTFQCSMSGDSMSYYYMFWYRQRPHGTLDWIYEAGDAYGEGFQDRFKGTVESSQNRFTLQIQAAKQGDEAVYYCGAGLTLEQLCSRVDQKPTAREYRL</sequence>
<accession>A0AAN7RTM5</accession>
<dbReference type="SMART" id="SM00409">
    <property type="entry name" value="IG"/>
    <property type="match status" value="2"/>
</dbReference>
<proteinExistence type="predicted"/>
<dbReference type="Gene3D" id="2.60.40.10">
    <property type="entry name" value="Immunoglobulins"/>
    <property type="match status" value="2"/>
</dbReference>
<dbReference type="InterPro" id="IPR013783">
    <property type="entry name" value="Ig-like_fold"/>
</dbReference>
<dbReference type="GO" id="GO:0002250">
    <property type="term" value="P:adaptive immune response"/>
    <property type="evidence" value="ECO:0007669"/>
    <property type="project" value="UniProtKB-KW"/>
</dbReference>
<keyword evidence="2" id="KW-1064">Adaptive immunity</keyword>
<dbReference type="SMART" id="SM00406">
    <property type="entry name" value="IGv"/>
    <property type="match status" value="2"/>
</dbReference>
<keyword evidence="7" id="KW-1185">Reference proteome</keyword>
<dbReference type="Proteomes" id="UP001333110">
    <property type="component" value="Unassembled WGS sequence"/>
</dbReference>
<dbReference type="SUPFAM" id="SSF48726">
    <property type="entry name" value="Immunoglobulin"/>
    <property type="match status" value="2"/>
</dbReference>
<evidence type="ECO:0000313" key="6">
    <source>
        <dbReference type="EMBL" id="KAK4808591.1"/>
    </source>
</evidence>
<evidence type="ECO:0000256" key="2">
    <source>
        <dbReference type="ARBA" id="ARBA00023130"/>
    </source>
</evidence>
<comment type="caution">
    <text evidence="6">The sequence shown here is derived from an EMBL/GenBank/DDBJ whole genome shotgun (WGS) entry which is preliminary data.</text>
</comment>
<evidence type="ECO:0000256" key="3">
    <source>
        <dbReference type="ARBA" id="ARBA00043265"/>
    </source>
</evidence>
<dbReference type="AlphaFoldDB" id="A0AAN7RTM5"/>
<dbReference type="InterPro" id="IPR036179">
    <property type="entry name" value="Ig-like_dom_sf"/>
</dbReference>
<dbReference type="GO" id="GO:0019814">
    <property type="term" value="C:immunoglobulin complex"/>
    <property type="evidence" value="ECO:0007669"/>
    <property type="project" value="UniProtKB-KW"/>
</dbReference>
<name>A0AAN7RTM5_MYCAM</name>
<evidence type="ECO:0000256" key="1">
    <source>
        <dbReference type="ARBA" id="ARBA00022859"/>
    </source>
</evidence>
<evidence type="ECO:0000259" key="5">
    <source>
        <dbReference type="PROSITE" id="PS50835"/>
    </source>
</evidence>